<sequence>PVPPPSSPSSPTTTTTDATSSSSFPSDDLELLSIKPASRSYTSLKDLLLTVTVNSPKPNSAHQAQPGFDICIRNRLVKQAVWAYFQPMSTSPSSAGDNFFHRLWPRIAAFFDFFHHSLIRDIG</sequence>
<protein>
    <submittedName>
        <fullName evidence="2">Uncharacterized protein</fullName>
    </submittedName>
</protein>
<dbReference type="PANTHER" id="PTHR34569:SF12">
    <property type="entry name" value="TRANSMEMBRANE PROTEIN"/>
    <property type="match status" value="1"/>
</dbReference>
<name>A0A830BE74_9LAMI</name>
<dbReference type="Proteomes" id="UP000653305">
    <property type="component" value="Unassembled WGS sequence"/>
</dbReference>
<feature type="compositionally biased region" description="Low complexity" evidence="1">
    <location>
        <begin position="9"/>
        <end position="26"/>
    </location>
</feature>
<accession>A0A830BE74</accession>
<evidence type="ECO:0000256" key="1">
    <source>
        <dbReference type="SAM" id="MobiDB-lite"/>
    </source>
</evidence>
<dbReference type="OrthoDB" id="1700296at2759"/>
<feature type="non-terminal residue" evidence="2">
    <location>
        <position position="1"/>
    </location>
</feature>
<proteinExistence type="predicted"/>
<gene>
    <name evidence="2" type="ORF">PHJA_000591100</name>
</gene>
<dbReference type="PANTHER" id="PTHR34569">
    <property type="entry name" value="EXPRESSED PROTEIN"/>
    <property type="match status" value="1"/>
</dbReference>
<reference evidence="2" key="1">
    <citation type="submission" date="2020-07" db="EMBL/GenBank/DDBJ databases">
        <title>Ethylene signaling mediates host invasion by parasitic plants.</title>
        <authorList>
            <person name="Yoshida S."/>
        </authorList>
    </citation>
    <scope>NUCLEOTIDE SEQUENCE</scope>
    <source>
        <strain evidence="2">Okayama</strain>
    </source>
</reference>
<feature type="region of interest" description="Disordered" evidence="1">
    <location>
        <begin position="1"/>
        <end position="27"/>
    </location>
</feature>
<comment type="caution">
    <text evidence="2">The sequence shown here is derived from an EMBL/GenBank/DDBJ whole genome shotgun (WGS) entry which is preliminary data.</text>
</comment>
<dbReference type="AlphaFoldDB" id="A0A830BE74"/>
<evidence type="ECO:0000313" key="2">
    <source>
        <dbReference type="EMBL" id="GFP84472.1"/>
    </source>
</evidence>
<dbReference type="EMBL" id="BMAC01000086">
    <property type="protein sequence ID" value="GFP84472.1"/>
    <property type="molecule type" value="Genomic_DNA"/>
</dbReference>
<organism evidence="2 3">
    <name type="scientific">Phtheirospermum japonicum</name>
    <dbReference type="NCBI Taxonomy" id="374723"/>
    <lineage>
        <taxon>Eukaryota</taxon>
        <taxon>Viridiplantae</taxon>
        <taxon>Streptophyta</taxon>
        <taxon>Embryophyta</taxon>
        <taxon>Tracheophyta</taxon>
        <taxon>Spermatophyta</taxon>
        <taxon>Magnoliopsida</taxon>
        <taxon>eudicotyledons</taxon>
        <taxon>Gunneridae</taxon>
        <taxon>Pentapetalae</taxon>
        <taxon>asterids</taxon>
        <taxon>lamiids</taxon>
        <taxon>Lamiales</taxon>
        <taxon>Orobanchaceae</taxon>
        <taxon>Orobanchaceae incertae sedis</taxon>
        <taxon>Phtheirospermum</taxon>
    </lineage>
</organism>
<keyword evidence="3" id="KW-1185">Reference proteome</keyword>
<evidence type="ECO:0000313" key="3">
    <source>
        <dbReference type="Proteomes" id="UP000653305"/>
    </source>
</evidence>